<gene>
    <name evidence="1" type="ORF">EXIGLDRAFT_753605</name>
</gene>
<dbReference type="AlphaFoldDB" id="A0A165DLR5"/>
<evidence type="ECO:0000313" key="1">
    <source>
        <dbReference type="EMBL" id="KZV84853.1"/>
    </source>
</evidence>
<protein>
    <recommendedName>
        <fullName evidence="3">SnoaL-like domain-containing protein</fullName>
    </recommendedName>
</protein>
<dbReference type="InParanoid" id="A0A165DLR5"/>
<keyword evidence="2" id="KW-1185">Reference proteome</keyword>
<organism evidence="1 2">
    <name type="scientific">Exidia glandulosa HHB12029</name>
    <dbReference type="NCBI Taxonomy" id="1314781"/>
    <lineage>
        <taxon>Eukaryota</taxon>
        <taxon>Fungi</taxon>
        <taxon>Dikarya</taxon>
        <taxon>Basidiomycota</taxon>
        <taxon>Agaricomycotina</taxon>
        <taxon>Agaricomycetes</taxon>
        <taxon>Auriculariales</taxon>
        <taxon>Exidiaceae</taxon>
        <taxon>Exidia</taxon>
    </lineage>
</organism>
<sequence>MTVPSTAQLAAATRFCELLNAGDVPGISALLSDDGFVHEYAPVSLGAEACAKKDKARTVELFDFTFKETVQRMDIELPPKQVVHGVDNIMFLVVDNGTKKNGEAYTVEYILIFTFESGGTKIKGVREYQDSVYVNRQFEGWYQ</sequence>
<dbReference type="Proteomes" id="UP000077266">
    <property type="component" value="Unassembled WGS sequence"/>
</dbReference>
<evidence type="ECO:0008006" key="3">
    <source>
        <dbReference type="Google" id="ProtNLM"/>
    </source>
</evidence>
<dbReference type="OrthoDB" id="3758478at2759"/>
<proteinExistence type="predicted"/>
<evidence type="ECO:0000313" key="2">
    <source>
        <dbReference type="Proteomes" id="UP000077266"/>
    </source>
</evidence>
<name>A0A165DLR5_EXIGL</name>
<dbReference type="Gene3D" id="3.10.450.50">
    <property type="match status" value="1"/>
</dbReference>
<dbReference type="SUPFAM" id="SSF54427">
    <property type="entry name" value="NTF2-like"/>
    <property type="match status" value="1"/>
</dbReference>
<dbReference type="InterPro" id="IPR032710">
    <property type="entry name" value="NTF2-like_dom_sf"/>
</dbReference>
<accession>A0A165DLR5</accession>
<reference evidence="1 2" key="1">
    <citation type="journal article" date="2016" name="Mol. Biol. Evol.">
        <title>Comparative Genomics of Early-Diverging Mushroom-Forming Fungi Provides Insights into the Origins of Lignocellulose Decay Capabilities.</title>
        <authorList>
            <person name="Nagy L.G."/>
            <person name="Riley R."/>
            <person name="Tritt A."/>
            <person name="Adam C."/>
            <person name="Daum C."/>
            <person name="Floudas D."/>
            <person name="Sun H."/>
            <person name="Yadav J.S."/>
            <person name="Pangilinan J."/>
            <person name="Larsson K.H."/>
            <person name="Matsuura K."/>
            <person name="Barry K."/>
            <person name="Labutti K."/>
            <person name="Kuo R."/>
            <person name="Ohm R.A."/>
            <person name="Bhattacharya S.S."/>
            <person name="Shirouzu T."/>
            <person name="Yoshinaga Y."/>
            <person name="Martin F.M."/>
            <person name="Grigoriev I.V."/>
            <person name="Hibbett D.S."/>
        </authorList>
    </citation>
    <scope>NUCLEOTIDE SEQUENCE [LARGE SCALE GENOMIC DNA]</scope>
    <source>
        <strain evidence="1 2">HHB12029</strain>
    </source>
</reference>
<dbReference type="EMBL" id="KV426208">
    <property type="protein sequence ID" value="KZV84853.1"/>
    <property type="molecule type" value="Genomic_DNA"/>
</dbReference>